<evidence type="ECO:0000256" key="2">
    <source>
        <dbReference type="ARBA" id="ARBA00022475"/>
    </source>
</evidence>
<keyword evidence="5 6" id="KW-0472">Membrane</keyword>
<organism evidence="8 9">
    <name type="scientific">Pleurodeles waltl</name>
    <name type="common">Iberian ribbed newt</name>
    <dbReference type="NCBI Taxonomy" id="8319"/>
    <lineage>
        <taxon>Eukaryota</taxon>
        <taxon>Metazoa</taxon>
        <taxon>Chordata</taxon>
        <taxon>Craniata</taxon>
        <taxon>Vertebrata</taxon>
        <taxon>Euteleostomi</taxon>
        <taxon>Amphibia</taxon>
        <taxon>Batrachia</taxon>
        <taxon>Caudata</taxon>
        <taxon>Salamandroidea</taxon>
        <taxon>Salamandridae</taxon>
        <taxon>Pleurodelinae</taxon>
        <taxon>Pleurodeles</taxon>
    </lineage>
</organism>
<evidence type="ECO:0000313" key="8">
    <source>
        <dbReference type="EMBL" id="KAJ1125515.1"/>
    </source>
</evidence>
<feature type="domain" description="Connexin N-terminal" evidence="7">
    <location>
        <begin position="37"/>
        <end position="247"/>
    </location>
</feature>
<keyword evidence="3 6" id="KW-0812">Transmembrane</keyword>
<feature type="transmembrane region" description="Helical" evidence="6">
    <location>
        <begin position="103"/>
        <end position="122"/>
    </location>
</feature>
<protein>
    <recommendedName>
        <fullName evidence="7">Connexin N-terminal domain-containing protein</fullName>
    </recommendedName>
</protein>
<dbReference type="EMBL" id="JANPWB010000011">
    <property type="protein sequence ID" value="KAJ1125515.1"/>
    <property type="molecule type" value="Genomic_DNA"/>
</dbReference>
<comment type="subcellular location">
    <subcellularLocation>
        <location evidence="1">Cell membrane</location>
        <topology evidence="1">Multi-pass membrane protein</topology>
    </subcellularLocation>
</comment>
<comment type="caution">
    <text evidence="8">The sequence shown here is derived from an EMBL/GenBank/DDBJ whole genome shotgun (WGS) entry which is preliminary data.</text>
</comment>
<dbReference type="Pfam" id="PF00029">
    <property type="entry name" value="Connexin"/>
    <property type="match status" value="1"/>
</dbReference>
<sequence>MYTGFLLSLTSWFSFLILTAFKMALVSGLFPVLRTVIETTTDYNGRTLWFGFMGIRLITVYIAEIPWSKLDTDFQCDVNTSDFCRKACYNAHFHIPVVSLWNFTYIPFIISVFLMELFASQLRHNLIKAKKKEGMKNKTLQHSDPTGQDMAQKVFMIDFHHQKKLLGLYLSCIILRLVLEIGFLYVLLRHHLPNVDGSPINCSTGLCSGPYTCMVRGAAEKRMSIFMLCTVSGAIIGTSVIFALYCICHYLLLRRRQPGRPM</sequence>
<feature type="transmembrane region" description="Helical" evidence="6">
    <location>
        <begin position="12"/>
        <end position="33"/>
    </location>
</feature>
<evidence type="ECO:0000256" key="4">
    <source>
        <dbReference type="ARBA" id="ARBA00022989"/>
    </source>
</evidence>
<dbReference type="GO" id="GO:0005243">
    <property type="term" value="F:gap junction channel activity"/>
    <property type="evidence" value="ECO:0007669"/>
    <property type="project" value="TreeGrafter"/>
</dbReference>
<dbReference type="InterPro" id="IPR000500">
    <property type="entry name" value="Connexin"/>
</dbReference>
<dbReference type="AlphaFoldDB" id="A0AAV7PEK5"/>
<accession>A0AAV7PEK5</accession>
<evidence type="ECO:0000259" key="7">
    <source>
        <dbReference type="Pfam" id="PF00029"/>
    </source>
</evidence>
<gene>
    <name evidence="8" type="ORF">NDU88_003944</name>
</gene>
<evidence type="ECO:0000256" key="1">
    <source>
        <dbReference type="ARBA" id="ARBA00004651"/>
    </source>
</evidence>
<dbReference type="Proteomes" id="UP001066276">
    <property type="component" value="Chromosome 7"/>
</dbReference>
<dbReference type="PANTHER" id="PTHR11984:SF20">
    <property type="entry name" value="GAP JUNCTION BETA-1 PROTEIN"/>
    <property type="match status" value="1"/>
</dbReference>
<dbReference type="InterPro" id="IPR038359">
    <property type="entry name" value="Connexin_N_sf"/>
</dbReference>
<evidence type="ECO:0000256" key="6">
    <source>
        <dbReference type="SAM" id="Phobius"/>
    </source>
</evidence>
<dbReference type="PANTHER" id="PTHR11984">
    <property type="entry name" value="CONNEXIN"/>
    <property type="match status" value="1"/>
</dbReference>
<name>A0AAV7PEK5_PLEWA</name>
<evidence type="ECO:0000313" key="9">
    <source>
        <dbReference type="Proteomes" id="UP001066276"/>
    </source>
</evidence>
<evidence type="ECO:0000256" key="3">
    <source>
        <dbReference type="ARBA" id="ARBA00022692"/>
    </source>
</evidence>
<feature type="transmembrane region" description="Helical" evidence="6">
    <location>
        <begin position="225"/>
        <end position="253"/>
    </location>
</feature>
<keyword evidence="9" id="KW-1185">Reference proteome</keyword>
<dbReference type="InterPro" id="IPR013092">
    <property type="entry name" value="Connexin_N"/>
</dbReference>
<reference evidence="8" key="1">
    <citation type="journal article" date="2022" name="bioRxiv">
        <title>Sequencing and chromosome-scale assembly of the giantPleurodeles waltlgenome.</title>
        <authorList>
            <person name="Brown T."/>
            <person name="Elewa A."/>
            <person name="Iarovenko S."/>
            <person name="Subramanian E."/>
            <person name="Araus A.J."/>
            <person name="Petzold A."/>
            <person name="Susuki M."/>
            <person name="Suzuki K.-i.T."/>
            <person name="Hayashi T."/>
            <person name="Toyoda A."/>
            <person name="Oliveira C."/>
            <person name="Osipova E."/>
            <person name="Leigh N.D."/>
            <person name="Simon A."/>
            <person name="Yun M.H."/>
        </authorList>
    </citation>
    <scope>NUCLEOTIDE SEQUENCE</scope>
    <source>
        <strain evidence="8">20211129_DDA</strain>
        <tissue evidence="8">Liver</tissue>
    </source>
</reference>
<dbReference type="Gene3D" id="1.20.1440.80">
    <property type="entry name" value="Gap junction channel protein cysteine-rich domain"/>
    <property type="match status" value="1"/>
</dbReference>
<proteinExistence type="predicted"/>
<feature type="transmembrane region" description="Helical" evidence="6">
    <location>
        <begin position="45"/>
        <end position="63"/>
    </location>
</feature>
<dbReference type="GO" id="GO:0005922">
    <property type="term" value="C:connexin complex"/>
    <property type="evidence" value="ECO:0007669"/>
    <property type="project" value="InterPro"/>
</dbReference>
<feature type="transmembrane region" description="Helical" evidence="6">
    <location>
        <begin position="166"/>
        <end position="188"/>
    </location>
</feature>
<keyword evidence="2" id="KW-1003">Cell membrane</keyword>
<evidence type="ECO:0000256" key="5">
    <source>
        <dbReference type="ARBA" id="ARBA00023136"/>
    </source>
</evidence>
<dbReference type="GO" id="GO:0007267">
    <property type="term" value="P:cell-cell signaling"/>
    <property type="evidence" value="ECO:0007669"/>
    <property type="project" value="TreeGrafter"/>
</dbReference>
<keyword evidence="4 6" id="KW-1133">Transmembrane helix</keyword>